<protein>
    <submittedName>
        <fullName evidence="1">Uncharacterized protein</fullName>
    </submittedName>
</protein>
<reference evidence="1" key="1">
    <citation type="submission" date="2023-04" db="EMBL/GenBank/DDBJ databases">
        <title>Draft Genome sequencing of Naganishia species isolated from polar environments using Oxford Nanopore Technology.</title>
        <authorList>
            <person name="Leo P."/>
            <person name="Venkateswaran K."/>
        </authorList>
    </citation>
    <scope>NUCLEOTIDE SEQUENCE</scope>
    <source>
        <strain evidence="1">DBVPG 5303</strain>
    </source>
</reference>
<dbReference type="Proteomes" id="UP001234202">
    <property type="component" value="Unassembled WGS sequence"/>
</dbReference>
<dbReference type="EMBL" id="JASBWV010000030">
    <property type="protein sequence ID" value="KAJ9118047.1"/>
    <property type="molecule type" value="Genomic_DNA"/>
</dbReference>
<gene>
    <name evidence="1" type="ORF">QFC24_006319</name>
</gene>
<sequence length="186" mass="18140">MKFPLLLLFTLPLVYACNLNDVDCLCRDPAVIESLTLCIPNTCNGLDARAAAAFGTQYCQNVGQPLDPGIGLASKTTVDTATTTATVTTLVDGAAASSATSLVLSALSSASGIVESVDQSVSSVLASATSAANSAKSSVASAATSIVASATSAALSSPSSNAASALNSGGPGVGLLAGLLVMLLAI</sequence>
<organism evidence="1 2">
    <name type="scientific">Naganishia onofrii</name>
    <dbReference type="NCBI Taxonomy" id="1851511"/>
    <lineage>
        <taxon>Eukaryota</taxon>
        <taxon>Fungi</taxon>
        <taxon>Dikarya</taxon>
        <taxon>Basidiomycota</taxon>
        <taxon>Agaricomycotina</taxon>
        <taxon>Tremellomycetes</taxon>
        <taxon>Filobasidiales</taxon>
        <taxon>Filobasidiaceae</taxon>
        <taxon>Naganishia</taxon>
    </lineage>
</organism>
<name>A0ACC2X433_9TREE</name>
<accession>A0ACC2X433</accession>
<comment type="caution">
    <text evidence="1">The sequence shown here is derived from an EMBL/GenBank/DDBJ whole genome shotgun (WGS) entry which is preliminary data.</text>
</comment>
<keyword evidence="2" id="KW-1185">Reference proteome</keyword>
<proteinExistence type="predicted"/>
<evidence type="ECO:0000313" key="2">
    <source>
        <dbReference type="Proteomes" id="UP001234202"/>
    </source>
</evidence>
<evidence type="ECO:0000313" key="1">
    <source>
        <dbReference type="EMBL" id="KAJ9118047.1"/>
    </source>
</evidence>